<comment type="caution">
    <text evidence="1">The sequence shown here is derived from an EMBL/GenBank/DDBJ whole genome shotgun (WGS) entry which is preliminary data.</text>
</comment>
<evidence type="ECO:0000313" key="1">
    <source>
        <dbReference type="EMBL" id="MBP0465417.1"/>
    </source>
</evidence>
<reference evidence="1 2" key="1">
    <citation type="submission" date="2021-03" db="EMBL/GenBank/DDBJ databases">
        <authorList>
            <person name="So Y."/>
        </authorList>
    </citation>
    <scope>NUCLEOTIDE SEQUENCE [LARGE SCALE GENOMIC DNA]</scope>
    <source>
        <strain evidence="1 2">PWR1</strain>
    </source>
</reference>
<proteinExistence type="predicted"/>
<accession>A0ABS4AXY7</accession>
<evidence type="ECO:0000313" key="2">
    <source>
        <dbReference type="Proteomes" id="UP000680815"/>
    </source>
</evidence>
<dbReference type="EMBL" id="JAGIYZ010000015">
    <property type="protein sequence ID" value="MBP0465417.1"/>
    <property type="molecule type" value="Genomic_DNA"/>
</dbReference>
<organism evidence="1 2">
    <name type="scientific">Roseomonas nitratireducens</name>
    <dbReference type="NCBI Taxonomy" id="2820810"/>
    <lineage>
        <taxon>Bacteria</taxon>
        <taxon>Pseudomonadati</taxon>
        <taxon>Pseudomonadota</taxon>
        <taxon>Alphaproteobacteria</taxon>
        <taxon>Acetobacterales</taxon>
        <taxon>Roseomonadaceae</taxon>
        <taxon>Roseomonas</taxon>
    </lineage>
</organism>
<gene>
    <name evidence="1" type="ORF">J5Y09_15935</name>
</gene>
<protein>
    <submittedName>
        <fullName evidence="1">Uncharacterized protein</fullName>
    </submittedName>
</protein>
<sequence>MRMPTAQILVARDIALVDKPITVGQPGVRDLQALARTSERRSVSEIVSRGEG</sequence>
<name>A0ABS4AXY7_9PROT</name>
<dbReference type="Proteomes" id="UP000680815">
    <property type="component" value="Unassembled WGS sequence"/>
</dbReference>
<dbReference type="RefSeq" id="WP_209352808.1">
    <property type="nucleotide sequence ID" value="NZ_JAGIYZ010000015.1"/>
</dbReference>
<keyword evidence="2" id="KW-1185">Reference proteome</keyword>